<dbReference type="EMBL" id="JAKLMC020000005">
    <property type="protein sequence ID" value="KAK5956036.1"/>
    <property type="molecule type" value="Genomic_DNA"/>
</dbReference>
<dbReference type="Proteomes" id="UP001316803">
    <property type="component" value="Unassembled WGS sequence"/>
</dbReference>
<sequence>MAETNAQPIAPTPTLMGIPPECRTRIFQFLLEDESATLEVRARGPHYQPSLSKHVAQYRNMPHPLLLVSRQVLIEATPFYKVRSVLDRSLLGYESFQDEFRPNTSPFLRGAVEIVSLTSIGGYQGHHINQEQFPNLKLVIVAMLVDIHQGVHVPVLEVYYKIRHGTTFDEVLDDAGKHAADIVAQARGKIDAYTMHNVPAVDQRSFTILCHVRIRIFRASDFLIDIPDTYLTALFANEYCMTESATMNITRNYDTGKVVQRLNKKIH</sequence>
<organism evidence="1 2">
    <name type="scientific">Knufia fluminis</name>
    <dbReference type="NCBI Taxonomy" id="191047"/>
    <lineage>
        <taxon>Eukaryota</taxon>
        <taxon>Fungi</taxon>
        <taxon>Dikarya</taxon>
        <taxon>Ascomycota</taxon>
        <taxon>Pezizomycotina</taxon>
        <taxon>Eurotiomycetes</taxon>
        <taxon>Chaetothyriomycetidae</taxon>
        <taxon>Chaetothyriales</taxon>
        <taxon>Trichomeriaceae</taxon>
        <taxon>Knufia</taxon>
    </lineage>
</organism>
<keyword evidence="2" id="KW-1185">Reference proteome</keyword>
<protein>
    <submittedName>
        <fullName evidence="1">Uncharacterized protein</fullName>
    </submittedName>
</protein>
<gene>
    <name evidence="1" type="ORF">OHC33_002609</name>
</gene>
<proteinExistence type="predicted"/>
<comment type="caution">
    <text evidence="1">The sequence shown here is derived from an EMBL/GenBank/DDBJ whole genome shotgun (WGS) entry which is preliminary data.</text>
</comment>
<dbReference type="AlphaFoldDB" id="A0AAN8FCZ4"/>
<reference evidence="1 2" key="1">
    <citation type="submission" date="2022-12" db="EMBL/GenBank/DDBJ databases">
        <title>Genomic features and morphological characterization of a novel Knufia sp. strain isolated from spacecraft assembly facility.</title>
        <authorList>
            <person name="Teixeira M."/>
            <person name="Chander A.M."/>
            <person name="Stajich J.E."/>
            <person name="Venkateswaran K."/>
        </authorList>
    </citation>
    <scope>NUCLEOTIDE SEQUENCE [LARGE SCALE GENOMIC DNA]</scope>
    <source>
        <strain evidence="1 2">FJI-L2-BK-P2</strain>
    </source>
</reference>
<evidence type="ECO:0000313" key="1">
    <source>
        <dbReference type="EMBL" id="KAK5956036.1"/>
    </source>
</evidence>
<evidence type="ECO:0000313" key="2">
    <source>
        <dbReference type="Proteomes" id="UP001316803"/>
    </source>
</evidence>
<name>A0AAN8FCZ4_9EURO</name>
<accession>A0AAN8FCZ4</accession>